<dbReference type="PRINTS" id="PR00455">
    <property type="entry name" value="HTHTETR"/>
</dbReference>
<dbReference type="SUPFAM" id="SSF46689">
    <property type="entry name" value="Homeodomain-like"/>
    <property type="match status" value="1"/>
</dbReference>
<dbReference type="PANTHER" id="PTHR30328">
    <property type="entry name" value="TRANSCRIPTIONAL REPRESSOR"/>
    <property type="match status" value="1"/>
</dbReference>
<feature type="region of interest" description="Disordered" evidence="3">
    <location>
        <begin position="1"/>
        <end position="21"/>
    </location>
</feature>
<sequence length="224" mass="25565">MSDIEAADEAPETEPKRRWKQDPEAVRANILAAAAEEFAEHGLTGARVSEIAARTRTSKRMIYYYFEDKETLYRRVLEEAYRKVRGEESTLDLSSLAPLDALRKLVEFTFDHHRANESFIRLVMIENVHKGRHLATSDLIARVNASAIERIHEICARGQEDGSIRATVTPLELHWMISALCFFNVSNRPSFGISFGEHLFDPENEERLRDLTIEAVLSAARPPR</sequence>
<keyword evidence="1 2" id="KW-0238">DNA-binding</keyword>
<evidence type="ECO:0000256" key="2">
    <source>
        <dbReference type="PROSITE-ProRule" id="PRU00335"/>
    </source>
</evidence>
<dbReference type="Pfam" id="PF17938">
    <property type="entry name" value="TetR_C_29"/>
    <property type="match status" value="1"/>
</dbReference>
<protein>
    <submittedName>
        <fullName evidence="5">AcrR family transcriptional regulator</fullName>
    </submittedName>
</protein>
<feature type="DNA-binding region" description="H-T-H motif" evidence="2">
    <location>
        <begin position="47"/>
        <end position="66"/>
    </location>
</feature>
<dbReference type="PANTHER" id="PTHR30328:SF54">
    <property type="entry name" value="HTH-TYPE TRANSCRIPTIONAL REPRESSOR SCO4008"/>
    <property type="match status" value="1"/>
</dbReference>
<dbReference type="InterPro" id="IPR036271">
    <property type="entry name" value="Tet_transcr_reg_TetR-rel_C_sf"/>
</dbReference>
<dbReference type="InterPro" id="IPR041474">
    <property type="entry name" value="NicS_C"/>
</dbReference>
<dbReference type="SUPFAM" id="SSF48498">
    <property type="entry name" value="Tetracyclin repressor-like, C-terminal domain"/>
    <property type="match status" value="1"/>
</dbReference>
<evidence type="ECO:0000313" key="5">
    <source>
        <dbReference type="EMBL" id="MCW2309413.1"/>
    </source>
</evidence>
<feature type="compositionally biased region" description="Acidic residues" evidence="3">
    <location>
        <begin position="1"/>
        <end position="12"/>
    </location>
</feature>
<dbReference type="InterPro" id="IPR050109">
    <property type="entry name" value="HTH-type_TetR-like_transc_reg"/>
</dbReference>
<keyword evidence="6" id="KW-1185">Reference proteome</keyword>
<proteinExistence type="predicted"/>
<dbReference type="EMBL" id="JAOQNS010000012">
    <property type="protein sequence ID" value="MCW2309413.1"/>
    <property type="molecule type" value="Genomic_DNA"/>
</dbReference>
<feature type="domain" description="HTH tetR-type" evidence="4">
    <location>
        <begin position="24"/>
        <end position="84"/>
    </location>
</feature>
<name>A0ABT3HG89_9HYPH</name>
<evidence type="ECO:0000313" key="6">
    <source>
        <dbReference type="Proteomes" id="UP001209755"/>
    </source>
</evidence>
<dbReference type="Pfam" id="PF00440">
    <property type="entry name" value="TetR_N"/>
    <property type="match status" value="1"/>
</dbReference>
<dbReference type="RefSeq" id="WP_264602995.1">
    <property type="nucleotide sequence ID" value="NZ_JAOQNS010000012.1"/>
</dbReference>
<evidence type="ECO:0000259" key="4">
    <source>
        <dbReference type="PROSITE" id="PS50977"/>
    </source>
</evidence>
<accession>A0ABT3HG89</accession>
<dbReference type="PROSITE" id="PS50977">
    <property type="entry name" value="HTH_TETR_2"/>
    <property type="match status" value="1"/>
</dbReference>
<reference evidence="6" key="1">
    <citation type="submission" date="2023-07" db="EMBL/GenBank/DDBJ databases">
        <title>Genome sequencing of Purple Non-Sulfur Bacteria from various extreme environments.</title>
        <authorList>
            <person name="Mayer M."/>
        </authorList>
    </citation>
    <scope>NUCLEOTIDE SEQUENCE [LARGE SCALE GENOMIC DNA]</scope>
    <source>
        <strain evidence="6">DSM 17935</strain>
    </source>
</reference>
<dbReference type="InterPro" id="IPR001647">
    <property type="entry name" value="HTH_TetR"/>
</dbReference>
<dbReference type="Proteomes" id="UP001209755">
    <property type="component" value="Unassembled WGS sequence"/>
</dbReference>
<evidence type="ECO:0000256" key="1">
    <source>
        <dbReference type="ARBA" id="ARBA00023125"/>
    </source>
</evidence>
<dbReference type="Gene3D" id="1.10.357.10">
    <property type="entry name" value="Tetracycline Repressor, domain 2"/>
    <property type="match status" value="1"/>
</dbReference>
<evidence type="ECO:0000256" key="3">
    <source>
        <dbReference type="SAM" id="MobiDB-lite"/>
    </source>
</evidence>
<organism evidence="5 6">
    <name type="scientific">Rhodobium gokarnense</name>
    <dbReference type="NCBI Taxonomy" id="364296"/>
    <lineage>
        <taxon>Bacteria</taxon>
        <taxon>Pseudomonadati</taxon>
        <taxon>Pseudomonadota</taxon>
        <taxon>Alphaproteobacteria</taxon>
        <taxon>Hyphomicrobiales</taxon>
        <taxon>Rhodobiaceae</taxon>
        <taxon>Rhodobium</taxon>
    </lineage>
</organism>
<gene>
    <name evidence="5" type="ORF">M2319_003767</name>
</gene>
<dbReference type="InterPro" id="IPR009057">
    <property type="entry name" value="Homeodomain-like_sf"/>
</dbReference>
<comment type="caution">
    <text evidence="5">The sequence shown here is derived from an EMBL/GenBank/DDBJ whole genome shotgun (WGS) entry which is preliminary data.</text>
</comment>